<evidence type="ECO:0000313" key="3">
    <source>
        <dbReference type="Proteomes" id="UP001141629"/>
    </source>
</evidence>
<accession>A0A9X2Z055</accession>
<reference evidence="2" key="2">
    <citation type="journal article" date="2022" name="BMC Genomics">
        <title>Comparative genome analysis of mycobacteria focusing on tRNA and non-coding RNA.</title>
        <authorList>
            <person name="Behra P.R.K."/>
            <person name="Pettersson B.M.F."/>
            <person name="Ramesh M."/>
            <person name="Das S."/>
            <person name="Dasgupta S."/>
            <person name="Kirsebom L.A."/>
        </authorList>
    </citation>
    <scope>NUCLEOTIDE SEQUENCE</scope>
    <source>
        <strain evidence="2">DSM 44838</strain>
    </source>
</reference>
<dbReference type="AlphaFoldDB" id="A0A9X2Z055"/>
<dbReference type="PROSITE" id="PS51257">
    <property type="entry name" value="PROKAR_LIPOPROTEIN"/>
    <property type="match status" value="1"/>
</dbReference>
<proteinExistence type="predicted"/>
<reference evidence="2" key="1">
    <citation type="submission" date="2020-07" db="EMBL/GenBank/DDBJ databases">
        <authorList>
            <person name="Pettersson B.M.F."/>
            <person name="Behra P.R.K."/>
            <person name="Ramesh M."/>
            <person name="Das S."/>
            <person name="Dasgupta S."/>
            <person name="Kirsebom L.A."/>
        </authorList>
    </citation>
    <scope>NUCLEOTIDE SEQUENCE</scope>
    <source>
        <strain evidence="2">DSM 44838</strain>
    </source>
</reference>
<evidence type="ECO:0000256" key="1">
    <source>
        <dbReference type="SAM" id="SignalP"/>
    </source>
</evidence>
<gene>
    <name evidence="2" type="ORF">H7K45_08515</name>
</gene>
<dbReference type="RefSeq" id="WP_263995364.1">
    <property type="nucleotide sequence ID" value="NZ_JACKVK010000005.1"/>
</dbReference>
<comment type="caution">
    <text evidence="2">The sequence shown here is derived from an EMBL/GenBank/DDBJ whole genome shotgun (WGS) entry which is preliminary data.</text>
</comment>
<sequence>MKQINYAAACAAVVATMTACGAGISPEPSNVGQAVTPTTTVDTATPCGQSTKDALRAVAQRRFGGNSRQPFSISEVRCVGDWAKVIVDTRSVPDANPPSIVLYHYDGNGWRAVLYGSGFNCTNEGVPPSIAAELAC</sequence>
<evidence type="ECO:0000313" key="2">
    <source>
        <dbReference type="EMBL" id="MCV7420581.1"/>
    </source>
</evidence>
<dbReference type="EMBL" id="JACKVK010000005">
    <property type="protein sequence ID" value="MCV7420581.1"/>
    <property type="molecule type" value="Genomic_DNA"/>
</dbReference>
<keyword evidence="1" id="KW-0732">Signal</keyword>
<dbReference type="Proteomes" id="UP001141629">
    <property type="component" value="Unassembled WGS sequence"/>
</dbReference>
<feature type="chain" id="PRO_5040729389" description="Lipoprotein" evidence="1">
    <location>
        <begin position="23"/>
        <end position="136"/>
    </location>
</feature>
<protein>
    <recommendedName>
        <fullName evidence="4">Lipoprotein</fullName>
    </recommendedName>
</protein>
<evidence type="ECO:0008006" key="4">
    <source>
        <dbReference type="Google" id="ProtNLM"/>
    </source>
</evidence>
<organism evidence="2 3">
    <name type="scientific">Mycobacterium yunnanensis</name>
    <dbReference type="NCBI Taxonomy" id="368477"/>
    <lineage>
        <taxon>Bacteria</taxon>
        <taxon>Bacillati</taxon>
        <taxon>Actinomycetota</taxon>
        <taxon>Actinomycetes</taxon>
        <taxon>Mycobacteriales</taxon>
        <taxon>Mycobacteriaceae</taxon>
        <taxon>Mycobacterium</taxon>
    </lineage>
</organism>
<keyword evidence="3" id="KW-1185">Reference proteome</keyword>
<name>A0A9X2Z055_9MYCO</name>
<feature type="signal peptide" evidence="1">
    <location>
        <begin position="1"/>
        <end position="22"/>
    </location>
</feature>